<proteinExistence type="predicted"/>
<dbReference type="InterPro" id="IPR004013">
    <property type="entry name" value="PHP_dom"/>
</dbReference>
<dbReference type="Gene3D" id="3.20.20.140">
    <property type="entry name" value="Metal-dependent hydrolases"/>
    <property type="match status" value="1"/>
</dbReference>
<accession>X1ER32</accession>
<organism evidence="2">
    <name type="scientific">marine sediment metagenome</name>
    <dbReference type="NCBI Taxonomy" id="412755"/>
    <lineage>
        <taxon>unclassified sequences</taxon>
        <taxon>metagenomes</taxon>
        <taxon>ecological metagenomes</taxon>
    </lineage>
</organism>
<dbReference type="EMBL" id="BARU01009347">
    <property type="protein sequence ID" value="GAH35851.1"/>
    <property type="molecule type" value="Genomic_DNA"/>
</dbReference>
<dbReference type="AlphaFoldDB" id="X1ER32"/>
<reference evidence="2" key="1">
    <citation type="journal article" date="2014" name="Front. Microbiol.">
        <title>High frequency of phylogenetically diverse reductive dehalogenase-homologous genes in deep subseafloor sedimentary metagenomes.</title>
        <authorList>
            <person name="Kawai M."/>
            <person name="Futagami T."/>
            <person name="Toyoda A."/>
            <person name="Takaki Y."/>
            <person name="Nishi S."/>
            <person name="Hori S."/>
            <person name="Arai W."/>
            <person name="Tsubouchi T."/>
            <person name="Morono Y."/>
            <person name="Uchiyama I."/>
            <person name="Ito T."/>
            <person name="Fujiyama A."/>
            <person name="Inagaki F."/>
            <person name="Takami H."/>
        </authorList>
    </citation>
    <scope>NUCLEOTIDE SEQUENCE</scope>
    <source>
        <strain evidence="2">Expedition CK06-06</strain>
    </source>
</reference>
<comment type="caution">
    <text evidence="2">The sequence shown here is derived from an EMBL/GenBank/DDBJ whole genome shotgun (WGS) entry which is preliminary data.</text>
</comment>
<dbReference type="InterPro" id="IPR003141">
    <property type="entry name" value="Pol/His_phosphatase_N"/>
</dbReference>
<feature type="domain" description="Polymerase/histidinol phosphatase N-terminal" evidence="1">
    <location>
        <begin position="8"/>
        <end position="95"/>
    </location>
</feature>
<protein>
    <recommendedName>
        <fullName evidence="1">Polymerase/histidinol phosphatase N-terminal domain-containing protein</fullName>
    </recommendedName>
</protein>
<dbReference type="SMART" id="SM00481">
    <property type="entry name" value="POLIIIAc"/>
    <property type="match status" value="1"/>
</dbReference>
<dbReference type="InterPro" id="IPR016195">
    <property type="entry name" value="Pol/histidinol_Pase-like"/>
</dbReference>
<evidence type="ECO:0000259" key="1">
    <source>
        <dbReference type="SMART" id="SM00481"/>
    </source>
</evidence>
<dbReference type="GO" id="GO:0042578">
    <property type="term" value="F:phosphoric ester hydrolase activity"/>
    <property type="evidence" value="ECO:0007669"/>
    <property type="project" value="TreeGrafter"/>
</dbReference>
<evidence type="ECO:0000313" key="2">
    <source>
        <dbReference type="EMBL" id="GAH35851.1"/>
    </source>
</evidence>
<dbReference type="Pfam" id="PF02811">
    <property type="entry name" value="PHP"/>
    <property type="match status" value="1"/>
</dbReference>
<dbReference type="GO" id="GO:0005829">
    <property type="term" value="C:cytosol"/>
    <property type="evidence" value="ECO:0007669"/>
    <property type="project" value="TreeGrafter"/>
</dbReference>
<dbReference type="GO" id="GO:0008270">
    <property type="term" value="F:zinc ion binding"/>
    <property type="evidence" value="ECO:0007669"/>
    <property type="project" value="TreeGrafter"/>
</dbReference>
<dbReference type="PANTHER" id="PTHR36928:SF1">
    <property type="entry name" value="PHOSPHATASE YCDX-RELATED"/>
    <property type="match status" value="1"/>
</dbReference>
<sequence length="133" mass="15687">MKIELPKLNLHIHSIYSDGRNTIKQIVKKALKTDLDYICITDHFTNSWKADLIPNLNNLDKIKRYLEEISQLKEFLIKENKDLTLFKGVEIDISSSEKYIINNISPNKFDLILFEYLESFDSNFLCPENKYAR</sequence>
<gene>
    <name evidence="2" type="ORF">S03H2_18058</name>
</gene>
<dbReference type="PANTHER" id="PTHR36928">
    <property type="entry name" value="PHOSPHATASE YCDX-RELATED"/>
    <property type="match status" value="1"/>
</dbReference>
<name>X1ER32_9ZZZZ</name>
<dbReference type="SUPFAM" id="SSF89550">
    <property type="entry name" value="PHP domain-like"/>
    <property type="match status" value="1"/>
</dbReference>
<dbReference type="InterPro" id="IPR050243">
    <property type="entry name" value="PHP_phosphatase"/>
</dbReference>